<dbReference type="AlphaFoldDB" id="A0AA88PN89"/>
<feature type="compositionally biased region" description="Low complexity" evidence="1">
    <location>
        <begin position="1"/>
        <end position="15"/>
    </location>
</feature>
<keyword evidence="3" id="KW-1185">Reference proteome</keyword>
<protein>
    <submittedName>
        <fullName evidence="2">Uncharacterized protein</fullName>
    </submittedName>
</protein>
<dbReference type="Proteomes" id="UP001187343">
    <property type="component" value="Unassembled WGS sequence"/>
</dbReference>
<name>A0AA88PN89_9TELE</name>
<feature type="region of interest" description="Disordered" evidence="1">
    <location>
        <begin position="1"/>
        <end position="77"/>
    </location>
</feature>
<feature type="compositionally biased region" description="Polar residues" evidence="1">
    <location>
        <begin position="46"/>
        <end position="56"/>
    </location>
</feature>
<accession>A0AA88PN89</accession>
<sequence length="77" mass="8370">MLETNAESSAANLESSPDEVLDKAESSFSPQSQSRKSLGTTRIKKSSSNQENTLDVSQEDNEKHKSLAVPSSPDFLK</sequence>
<organism evidence="2 3">
    <name type="scientific">Cirrhinus molitorella</name>
    <name type="common">mud carp</name>
    <dbReference type="NCBI Taxonomy" id="172907"/>
    <lineage>
        <taxon>Eukaryota</taxon>
        <taxon>Metazoa</taxon>
        <taxon>Chordata</taxon>
        <taxon>Craniata</taxon>
        <taxon>Vertebrata</taxon>
        <taxon>Euteleostomi</taxon>
        <taxon>Actinopterygii</taxon>
        <taxon>Neopterygii</taxon>
        <taxon>Teleostei</taxon>
        <taxon>Ostariophysi</taxon>
        <taxon>Cypriniformes</taxon>
        <taxon>Cyprinidae</taxon>
        <taxon>Labeoninae</taxon>
        <taxon>Labeonini</taxon>
        <taxon>Cirrhinus</taxon>
    </lineage>
</organism>
<gene>
    <name evidence="2" type="ORF">Q8A67_014204</name>
</gene>
<evidence type="ECO:0000313" key="3">
    <source>
        <dbReference type="Proteomes" id="UP001187343"/>
    </source>
</evidence>
<proteinExistence type="predicted"/>
<dbReference type="EMBL" id="JAUYZG010000014">
    <property type="protein sequence ID" value="KAK2888829.1"/>
    <property type="molecule type" value="Genomic_DNA"/>
</dbReference>
<evidence type="ECO:0000256" key="1">
    <source>
        <dbReference type="SAM" id="MobiDB-lite"/>
    </source>
</evidence>
<reference evidence="2" key="1">
    <citation type="submission" date="2023-08" db="EMBL/GenBank/DDBJ databases">
        <title>Chromosome-level Genome Assembly of mud carp (Cirrhinus molitorella).</title>
        <authorList>
            <person name="Liu H."/>
        </authorList>
    </citation>
    <scope>NUCLEOTIDE SEQUENCE</scope>
    <source>
        <strain evidence="2">Prfri</strain>
        <tissue evidence="2">Muscle</tissue>
    </source>
</reference>
<evidence type="ECO:0000313" key="2">
    <source>
        <dbReference type="EMBL" id="KAK2888829.1"/>
    </source>
</evidence>
<comment type="caution">
    <text evidence="2">The sequence shown here is derived from an EMBL/GenBank/DDBJ whole genome shotgun (WGS) entry which is preliminary data.</text>
</comment>
<feature type="compositionally biased region" description="Low complexity" evidence="1">
    <location>
        <begin position="26"/>
        <end position="37"/>
    </location>
</feature>